<accession>A0ABR7SG43</accession>
<sequence>MNVVLALAAFGRTQFQSPSTRSAGLFALDFSEQELGRRAMPVWLFDAEPVQIPPPRRETPEQWADRWFTREFQEPAGREMFRGRRRLAPVLRAVLDLCAASEDLPTVALVYLPEDPLDGPDVLRVLREAADRPVFCVFLTEADGEQLAGLPPRQPGAPRNFTVIRAGDWSSAWARARRTRTTRRAVSQWLRGLPLPDDTVDLSDAPAEPTGTH</sequence>
<evidence type="ECO:0000313" key="2">
    <source>
        <dbReference type="Proteomes" id="UP000642284"/>
    </source>
</evidence>
<organism evidence="1 2">
    <name type="scientific">Streptomyces polyasparticus</name>
    <dbReference type="NCBI Taxonomy" id="2767826"/>
    <lineage>
        <taxon>Bacteria</taxon>
        <taxon>Bacillati</taxon>
        <taxon>Actinomycetota</taxon>
        <taxon>Actinomycetes</taxon>
        <taxon>Kitasatosporales</taxon>
        <taxon>Streptomycetaceae</taxon>
        <taxon>Streptomyces</taxon>
    </lineage>
</organism>
<dbReference type="Proteomes" id="UP000642284">
    <property type="component" value="Unassembled WGS sequence"/>
</dbReference>
<proteinExistence type="predicted"/>
<gene>
    <name evidence="1" type="ORF">H9Y04_17530</name>
</gene>
<evidence type="ECO:0000313" key="1">
    <source>
        <dbReference type="EMBL" id="MBC9714363.1"/>
    </source>
</evidence>
<dbReference type="EMBL" id="JACTVJ010000007">
    <property type="protein sequence ID" value="MBC9714363.1"/>
    <property type="molecule type" value="Genomic_DNA"/>
</dbReference>
<reference evidence="1 2" key="1">
    <citation type="submission" date="2020-08" db="EMBL/GenBank/DDBJ databases">
        <title>Genemic of Streptomyces polyaspartic.</title>
        <authorList>
            <person name="Liu W."/>
        </authorList>
    </citation>
    <scope>NUCLEOTIDE SEQUENCE [LARGE SCALE GENOMIC DNA]</scope>
    <source>
        <strain evidence="1 2">TRM66268-LWL</strain>
    </source>
</reference>
<comment type="caution">
    <text evidence="1">The sequence shown here is derived from an EMBL/GenBank/DDBJ whole genome shotgun (WGS) entry which is preliminary data.</text>
</comment>
<keyword evidence="2" id="KW-1185">Reference proteome</keyword>
<protein>
    <submittedName>
        <fullName evidence="1">Uncharacterized protein</fullName>
    </submittedName>
</protein>
<name>A0ABR7SG43_9ACTN</name>
<dbReference type="RefSeq" id="WP_187814801.1">
    <property type="nucleotide sequence ID" value="NZ_JACTVJ010000007.1"/>
</dbReference>